<feature type="transmembrane region" description="Helical" evidence="8">
    <location>
        <begin position="408"/>
        <end position="426"/>
    </location>
</feature>
<feature type="transmembrane region" description="Helical" evidence="8">
    <location>
        <begin position="317"/>
        <end position="337"/>
    </location>
</feature>
<organism evidence="10 11">
    <name type="scientific">Aspergillus ustus</name>
    <dbReference type="NCBI Taxonomy" id="40382"/>
    <lineage>
        <taxon>Eukaryota</taxon>
        <taxon>Fungi</taxon>
        <taxon>Dikarya</taxon>
        <taxon>Ascomycota</taxon>
        <taxon>Pezizomycotina</taxon>
        <taxon>Eurotiomycetes</taxon>
        <taxon>Eurotiomycetidae</taxon>
        <taxon>Eurotiales</taxon>
        <taxon>Aspergillaceae</taxon>
        <taxon>Aspergillus</taxon>
        <taxon>Aspergillus subgen. Nidulantes</taxon>
    </lineage>
</organism>
<feature type="transmembrane region" description="Helical" evidence="8">
    <location>
        <begin position="179"/>
        <end position="199"/>
    </location>
</feature>
<dbReference type="AlphaFoldDB" id="A0A0C1BWP2"/>
<feature type="transmembrane region" description="Helical" evidence="8">
    <location>
        <begin position="117"/>
        <end position="136"/>
    </location>
</feature>
<feature type="domain" description="Major facilitator superfamily (MFS) profile" evidence="9">
    <location>
        <begin position="51"/>
        <end position="468"/>
    </location>
</feature>
<dbReference type="Pfam" id="PF00248">
    <property type="entry name" value="Aldo_ket_red"/>
    <property type="match status" value="1"/>
</dbReference>
<dbReference type="PROSITE" id="PS50850">
    <property type="entry name" value="MFS"/>
    <property type="match status" value="1"/>
</dbReference>
<dbReference type="FunFam" id="1.20.1250.20:FF:000057">
    <property type="entry name" value="MFS general substrate transporter"/>
    <property type="match status" value="1"/>
</dbReference>
<dbReference type="GO" id="GO:0016020">
    <property type="term" value="C:membrane"/>
    <property type="evidence" value="ECO:0007669"/>
    <property type="project" value="UniProtKB-SubCell"/>
</dbReference>
<evidence type="ECO:0000313" key="10">
    <source>
        <dbReference type="EMBL" id="KIA76006.1"/>
    </source>
</evidence>
<evidence type="ECO:0000259" key="9">
    <source>
        <dbReference type="PROSITE" id="PS50850"/>
    </source>
</evidence>
<keyword evidence="6" id="KW-0560">Oxidoreductase</keyword>
<feature type="transmembrane region" description="Helical" evidence="8">
    <location>
        <begin position="438"/>
        <end position="463"/>
    </location>
</feature>
<dbReference type="Gene3D" id="1.20.1250.20">
    <property type="entry name" value="MFS general substrate transporter like domains"/>
    <property type="match status" value="1"/>
</dbReference>
<dbReference type="Proteomes" id="UP000053475">
    <property type="component" value="Unassembled WGS sequence"/>
</dbReference>
<comment type="similarity">
    <text evidence="2">Belongs to the major facilitator superfamily.</text>
</comment>
<dbReference type="GO" id="GO:0016491">
    <property type="term" value="F:oxidoreductase activity"/>
    <property type="evidence" value="ECO:0007669"/>
    <property type="project" value="UniProtKB-KW"/>
</dbReference>
<comment type="caution">
    <text evidence="10">The sequence shown here is derived from an EMBL/GenBank/DDBJ whole genome shotgun (WGS) entry which is preliminary data.</text>
</comment>
<feature type="transmembrane region" description="Helical" evidence="8">
    <location>
        <begin position="285"/>
        <end position="305"/>
    </location>
</feature>
<proteinExistence type="inferred from homology"/>
<feature type="transmembrane region" description="Helical" evidence="8">
    <location>
        <begin position="93"/>
        <end position="110"/>
    </location>
</feature>
<dbReference type="Gene3D" id="3.20.20.100">
    <property type="entry name" value="NADP-dependent oxidoreductase domain"/>
    <property type="match status" value="1"/>
</dbReference>
<keyword evidence="3" id="KW-0813">Transport</keyword>
<keyword evidence="11" id="KW-1185">Reference proteome</keyword>
<dbReference type="InterPro" id="IPR036812">
    <property type="entry name" value="NAD(P)_OxRdtase_dom_sf"/>
</dbReference>
<dbReference type="SUPFAM" id="SSF51430">
    <property type="entry name" value="NAD(P)-linked oxidoreductase"/>
    <property type="match status" value="1"/>
</dbReference>
<dbReference type="Pfam" id="PF07690">
    <property type="entry name" value="MFS_1"/>
    <property type="match status" value="1"/>
</dbReference>
<feature type="transmembrane region" description="Helical" evidence="8">
    <location>
        <begin position="211"/>
        <end position="233"/>
    </location>
</feature>
<comment type="subcellular location">
    <subcellularLocation>
        <location evidence="1">Membrane</location>
        <topology evidence="1">Multi-pass membrane protein</topology>
    </subcellularLocation>
</comment>
<dbReference type="InterPro" id="IPR011701">
    <property type="entry name" value="MFS"/>
</dbReference>
<evidence type="ECO:0000256" key="5">
    <source>
        <dbReference type="ARBA" id="ARBA00022989"/>
    </source>
</evidence>
<dbReference type="PANTHER" id="PTHR43791">
    <property type="entry name" value="PERMEASE-RELATED"/>
    <property type="match status" value="1"/>
</dbReference>
<evidence type="ECO:0000313" key="11">
    <source>
        <dbReference type="Proteomes" id="UP000053475"/>
    </source>
</evidence>
<dbReference type="InterPro" id="IPR036259">
    <property type="entry name" value="MFS_trans_sf"/>
</dbReference>
<dbReference type="InterPro" id="IPR020846">
    <property type="entry name" value="MFS_dom"/>
</dbReference>
<evidence type="ECO:0000256" key="3">
    <source>
        <dbReference type="ARBA" id="ARBA00022448"/>
    </source>
</evidence>
<feature type="transmembrane region" description="Helical" evidence="8">
    <location>
        <begin position="349"/>
        <end position="369"/>
    </location>
</feature>
<accession>A0A0C1BWP2</accession>
<name>A0A0C1BWP2_ASPUT</name>
<feature type="transmembrane region" description="Helical" evidence="8">
    <location>
        <begin position="375"/>
        <end position="396"/>
    </location>
</feature>
<evidence type="ECO:0000256" key="1">
    <source>
        <dbReference type="ARBA" id="ARBA00004141"/>
    </source>
</evidence>
<dbReference type="InterPro" id="IPR023210">
    <property type="entry name" value="NADP_OxRdtase_dom"/>
</dbReference>
<dbReference type="FunFam" id="1.20.1250.20:FF:000013">
    <property type="entry name" value="MFS general substrate transporter"/>
    <property type="match status" value="1"/>
</dbReference>
<feature type="transmembrane region" description="Helical" evidence="8">
    <location>
        <begin position="148"/>
        <end position="167"/>
    </location>
</feature>
<evidence type="ECO:0000256" key="4">
    <source>
        <dbReference type="ARBA" id="ARBA00022692"/>
    </source>
</evidence>
<reference evidence="10 11" key="1">
    <citation type="submission" date="2014-11" db="EMBL/GenBank/DDBJ databases">
        <title>Genomics derived discovery of secondary metabolites biosynthetic gene clusters in Aspergillus ustus.</title>
        <authorList>
            <person name="Pi B."/>
            <person name="Dai F."/>
            <person name="Song X."/>
            <person name="Zhu C."/>
            <person name="Li H."/>
            <person name="Yu D."/>
        </authorList>
    </citation>
    <scope>NUCLEOTIDE SEQUENCE [LARGE SCALE GENOMIC DNA]</scope>
    <source>
        <strain evidence="10 11">3.3904</strain>
    </source>
</reference>
<sequence>MDQAKAQVETIDKVSVAPLQELPLPVELEGRSPDELQQLEKKLVRRLDFHLLPAVVILFLMNILDRNNIANAKISGLPDSLGITNTEYNTCLMIFYVGYVLTQVPSNILILKVKPSLYIGCVTAAWGIVSMCQAFTTNFAGLFMCRFILGLVEGPFLPGVFLLLSCWYKRSELPPRIAILYGANMLASAFGGLIAAGIISRMEDKLNRPAWQWLFIIEGSMTIAIALLVIPFIPDFPLASKRWWLNRDEQLFADWRLQNENAGITDSDPKSLFWGVKEAVRDPKLYMFVVLQMALITAQSFNNFFPSIVGTLGYNNTITLLLTAPPYFAAFIASLCISFHAAHKQERGLHIAIPLLFSFLGNLLAMFVPSTGGRYFSMFLMTAGSYSPYNLCVSWLSSSLPRPRAKRAAALAIMNLMGAGVAHFYTSYMFPDSQKPRYYAGGGIMSGACLVCAVMALTIKWYLRRENRRMDEEEGQSVSASASGATYFIHFNFLNIPTFNLITSEISKMVKTLPVGDLQVPVPGFGAMGLNSAMGSDLNFEQSEPVLSKAIELGCTFWDTAVAYKNGENERLLGEFIKKHNIRDKVFVASKCGFDVFGPTRKVDNSAAHIKEYIEGTIDRLGFAPDLYYLHRIDPNTPLEESITALDELRRAGKTKYIGLSECSAATLRKANAIAKIDAVQAEYSAFETWHETSGLIDTAKELGVAFVAFSPLGHGWLVDDFQYKSPDDFAPNDFRRTVPKFQGENFYKNKAIVDEIKQLATRKGCSIAQIALAWVAAQGLITIPGTTKPSRLTENWASREIELTEEELKEMRTIVDAAKPVGERFAPIFQSMVGH</sequence>
<evidence type="ECO:0000256" key="7">
    <source>
        <dbReference type="ARBA" id="ARBA00023136"/>
    </source>
</evidence>
<feature type="transmembrane region" description="Helical" evidence="8">
    <location>
        <begin position="47"/>
        <end position="64"/>
    </location>
</feature>
<dbReference type="SUPFAM" id="SSF103473">
    <property type="entry name" value="MFS general substrate transporter"/>
    <property type="match status" value="1"/>
</dbReference>
<protein>
    <submittedName>
        <fullName evidence="10">Major facilitator superfamily transporter</fullName>
    </submittedName>
</protein>
<dbReference type="GO" id="GO:0022857">
    <property type="term" value="F:transmembrane transporter activity"/>
    <property type="evidence" value="ECO:0007669"/>
    <property type="project" value="InterPro"/>
</dbReference>
<evidence type="ECO:0000256" key="6">
    <source>
        <dbReference type="ARBA" id="ARBA00023002"/>
    </source>
</evidence>
<dbReference type="EMBL" id="JOMC01000008">
    <property type="protein sequence ID" value="KIA76006.1"/>
    <property type="molecule type" value="Genomic_DNA"/>
</dbReference>
<evidence type="ECO:0000256" key="2">
    <source>
        <dbReference type="ARBA" id="ARBA00008335"/>
    </source>
</evidence>
<gene>
    <name evidence="10" type="ORF">HK57_00623</name>
</gene>
<keyword evidence="7 8" id="KW-0472">Membrane</keyword>
<keyword evidence="5 8" id="KW-1133">Transmembrane helix</keyword>
<keyword evidence="4 8" id="KW-0812">Transmembrane</keyword>
<dbReference type="PANTHER" id="PTHR43791:SF20">
    <property type="entry name" value="TRANSPORTER, PUTATIVE (AFU_ORTHOLOGUE AFUA_3G14670)-RELATED"/>
    <property type="match status" value="1"/>
</dbReference>
<evidence type="ECO:0000256" key="8">
    <source>
        <dbReference type="SAM" id="Phobius"/>
    </source>
</evidence>